<dbReference type="RefSeq" id="WP_114673326.1">
    <property type="nucleotide sequence ID" value="NZ_CP031163.1"/>
</dbReference>
<reference evidence="2 3" key="1">
    <citation type="submission" date="2018-07" db="EMBL/GenBank/DDBJ databases">
        <title>Complete Genome and Methylome Analysis of Deinococcus wulumuqiensis NEB 479.</title>
        <authorList>
            <person name="Fomenkov A."/>
            <person name="Luyten Y."/>
            <person name="Vincze T."/>
            <person name="Anton B.P."/>
            <person name="Clark T."/>
            <person name="Roberts R.J."/>
            <person name="Morgan R.D."/>
        </authorList>
    </citation>
    <scope>NUCLEOTIDE SEQUENCE [LARGE SCALE GENOMIC DNA]</scope>
    <source>
        <strain evidence="2 3">NEB 479</strain>
        <plasmid evidence="3">Plasmid pdrdi</plasmid>
    </source>
</reference>
<evidence type="ECO:0008006" key="4">
    <source>
        <dbReference type="Google" id="ProtNLM"/>
    </source>
</evidence>
<geneLocation type="plasmid" evidence="3">
    <name>pdrdi</name>
</geneLocation>
<dbReference type="KEGG" id="dwu:DVJ83_16075"/>
<gene>
    <name evidence="2" type="ORF">DVJ83_16075</name>
</gene>
<evidence type="ECO:0000256" key="1">
    <source>
        <dbReference type="SAM" id="SignalP"/>
    </source>
</evidence>
<dbReference type="Gene3D" id="2.60.40.10">
    <property type="entry name" value="Immunoglobulins"/>
    <property type="match status" value="1"/>
</dbReference>
<keyword evidence="1" id="KW-0732">Signal</keyword>
<feature type="chain" id="PRO_5016963942" description="Cell surface protein" evidence="1">
    <location>
        <begin position="26"/>
        <end position="223"/>
    </location>
</feature>
<sequence>MRRLTTLLLPLLALSLSGCGTGPFANPFIQSIEVTLTPSDLTLKPGATGRVQVSGKLATTGAVVTGLTVRADEIPTGLSVTPSTGSIVVTAQADAQEGTYAVPVSATTTGGRGQAVLAITVSKATSNASYTAGFVPSPITLEQGASTRVALQATRGGQATTDVRVVAVKGDLTSSVTPDGLGLTVAASATQQTGAYVLTVTTTDGSDTQTSTIPVTVTTKGAQ</sequence>
<dbReference type="PROSITE" id="PS51257">
    <property type="entry name" value="PROKAR_LIPOPROTEIN"/>
    <property type="match status" value="1"/>
</dbReference>
<name>A0A345ILU8_9DEIO</name>
<protein>
    <recommendedName>
        <fullName evidence="4">Cell surface protein</fullName>
    </recommendedName>
</protein>
<keyword evidence="2" id="KW-0614">Plasmid</keyword>
<dbReference type="EMBL" id="CP031163">
    <property type="protein sequence ID" value="AXH00671.1"/>
    <property type="molecule type" value="Genomic_DNA"/>
</dbReference>
<feature type="signal peptide" evidence="1">
    <location>
        <begin position="1"/>
        <end position="25"/>
    </location>
</feature>
<dbReference type="InterPro" id="IPR013783">
    <property type="entry name" value="Ig-like_fold"/>
</dbReference>
<dbReference type="AlphaFoldDB" id="A0A345ILU8"/>
<dbReference type="Pfam" id="PF05345">
    <property type="entry name" value="He_PIG"/>
    <property type="match status" value="1"/>
</dbReference>
<organism evidence="2 3">
    <name type="scientific">Deinococcus wulumuqiensis</name>
    <dbReference type="NCBI Taxonomy" id="980427"/>
    <lineage>
        <taxon>Bacteria</taxon>
        <taxon>Thermotogati</taxon>
        <taxon>Deinococcota</taxon>
        <taxon>Deinococci</taxon>
        <taxon>Deinococcales</taxon>
        <taxon>Deinococcaceae</taxon>
        <taxon>Deinococcus</taxon>
    </lineage>
</organism>
<proteinExistence type="predicted"/>
<dbReference type="Proteomes" id="UP000253744">
    <property type="component" value="Plasmid pDrdI"/>
</dbReference>
<evidence type="ECO:0000313" key="2">
    <source>
        <dbReference type="EMBL" id="AXH00671.1"/>
    </source>
</evidence>
<accession>A0A345ILU8</accession>
<evidence type="ECO:0000313" key="3">
    <source>
        <dbReference type="Proteomes" id="UP000253744"/>
    </source>
</evidence>